<evidence type="ECO:0000256" key="6">
    <source>
        <dbReference type="SAM" id="Phobius"/>
    </source>
</evidence>
<comment type="similarity">
    <text evidence="2">Belongs to the FUN14 family.</text>
</comment>
<keyword evidence="7" id="KW-1185">Reference proteome</keyword>
<evidence type="ECO:0000313" key="8">
    <source>
        <dbReference type="RefSeq" id="XP_023175094.1"/>
    </source>
</evidence>
<reference evidence="8" key="1">
    <citation type="submission" date="2025-08" db="UniProtKB">
        <authorList>
            <consortium name="RefSeq"/>
        </authorList>
    </citation>
    <scope>IDENTIFICATION</scope>
    <source>
        <strain evidence="8">15085-1641.00</strain>
        <tissue evidence="8">Whole body</tissue>
    </source>
</reference>
<dbReference type="PANTHER" id="PTHR21346:SF0">
    <property type="entry name" value="RE45833P"/>
    <property type="match status" value="1"/>
</dbReference>
<evidence type="ECO:0000256" key="3">
    <source>
        <dbReference type="ARBA" id="ARBA00022692"/>
    </source>
</evidence>
<keyword evidence="4 6" id="KW-1133">Transmembrane helix</keyword>
<proteinExistence type="inferred from homology"/>
<dbReference type="GO" id="GO:0000422">
    <property type="term" value="P:autophagy of mitochondrion"/>
    <property type="evidence" value="ECO:0007669"/>
    <property type="project" value="TreeGrafter"/>
</dbReference>
<dbReference type="OMA" id="HSAYVQI"/>
<gene>
    <name evidence="8" type="primary">LOC111602325</name>
</gene>
<dbReference type="AlphaFoldDB" id="A0A6J1M534"/>
<evidence type="ECO:0000313" key="7">
    <source>
        <dbReference type="Proteomes" id="UP000504633"/>
    </source>
</evidence>
<dbReference type="KEGG" id="dhe:111602325"/>
<evidence type="ECO:0000256" key="1">
    <source>
        <dbReference type="ARBA" id="ARBA00004374"/>
    </source>
</evidence>
<sequence>MSRLSVKSVRPTLGKLDNQSAYVQIAVGAGTGFVVGYLFFKVSKMLAVCIGSAILTIELAVESGLIKVDWSKIMEQQQALNTPENRQLALSPFTPPDHAVNLDKAKQVIMSSARLSVAILGGFFLGFGFS</sequence>
<dbReference type="PANTHER" id="PTHR21346">
    <property type="entry name" value="FUN14 DOMAIN CONTAINING"/>
    <property type="match status" value="1"/>
</dbReference>
<dbReference type="Pfam" id="PF04930">
    <property type="entry name" value="FUN14"/>
    <property type="match status" value="1"/>
</dbReference>
<accession>A0A6J1M534</accession>
<organism evidence="7 8">
    <name type="scientific">Drosophila hydei</name>
    <name type="common">Fruit fly</name>
    <dbReference type="NCBI Taxonomy" id="7224"/>
    <lineage>
        <taxon>Eukaryota</taxon>
        <taxon>Metazoa</taxon>
        <taxon>Ecdysozoa</taxon>
        <taxon>Arthropoda</taxon>
        <taxon>Hexapoda</taxon>
        <taxon>Insecta</taxon>
        <taxon>Pterygota</taxon>
        <taxon>Neoptera</taxon>
        <taxon>Endopterygota</taxon>
        <taxon>Diptera</taxon>
        <taxon>Brachycera</taxon>
        <taxon>Muscomorpha</taxon>
        <taxon>Ephydroidea</taxon>
        <taxon>Drosophilidae</taxon>
        <taxon>Drosophila</taxon>
    </lineage>
</organism>
<protein>
    <submittedName>
        <fullName evidence="8">FUN14 domain-containing protein 1</fullName>
    </submittedName>
</protein>
<evidence type="ECO:0000256" key="2">
    <source>
        <dbReference type="ARBA" id="ARBA00009160"/>
    </source>
</evidence>
<feature type="transmembrane region" description="Helical" evidence="6">
    <location>
        <begin position="21"/>
        <end position="39"/>
    </location>
</feature>
<name>A0A6J1M534_DROHY</name>
<dbReference type="RefSeq" id="XP_023175094.1">
    <property type="nucleotide sequence ID" value="XM_023319326.2"/>
</dbReference>
<dbReference type="OrthoDB" id="163794at2759"/>
<keyword evidence="3 6" id="KW-0812">Transmembrane</keyword>
<dbReference type="Proteomes" id="UP000504633">
    <property type="component" value="Unplaced"/>
</dbReference>
<dbReference type="GeneID" id="111602325"/>
<keyword evidence="5 6" id="KW-0472">Membrane</keyword>
<dbReference type="InterPro" id="IPR007014">
    <property type="entry name" value="FUN14"/>
</dbReference>
<evidence type="ECO:0000256" key="4">
    <source>
        <dbReference type="ARBA" id="ARBA00022989"/>
    </source>
</evidence>
<feature type="transmembrane region" description="Helical" evidence="6">
    <location>
        <begin position="112"/>
        <end position="129"/>
    </location>
</feature>
<comment type="subcellular location">
    <subcellularLocation>
        <location evidence="1">Mitochondrion outer membrane</location>
        <topology evidence="1">Multi-pass membrane protein</topology>
    </subcellularLocation>
</comment>
<dbReference type="GO" id="GO:0005741">
    <property type="term" value="C:mitochondrial outer membrane"/>
    <property type="evidence" value="ECO:0007669"/>
    <property type="project" value="UniProtKB-SubCell"/>
</dbReference>
<evidence type="ECO:0000256" key="5">
    <source>
        <dbReference type="ARBA" id="ARBA00023136"/>
    </source>
</evidence>